<dbReference type="OrthoDB" id="6784215at2759"/>
<accession>A0A8K0C3K8</accession>
<gene>
    <name evidence="1" type="ORF">ILUMI_26669</name>
</gene>
<evidence type="ECO:0000313" key="1">
    <source>
        <dbReference type="EMBL" id="KAF2879500.1"/>
    </source>
</evidence>
<name>A0A8K0C3K8_IGNLU</name>
<dbReference type="Proteomes" id="UP000801492">
    <property type="component" value="Unassembled WGS sequence"/>
</dbReference>
<dbReference type="EMBL" id="VTPC01091155">
    <property type="protein sequence ID" value="KAF2879500.1"/>
    <property type="molecule type" value="Genomic_DNA"/>
</dbReference>
<evidence type="ECO:0000313" key="2">
    <source>
        <dbReference type="Proteomes" id="UP000801492"/>
    </source>
</evidence>
<proteinExistence type="predicted"/>
<dbReference type="AlphaFoldDB" id="A0A8K0C3K8"/>
<comment type="caution">
    <text evidence="1">The sequence shown here is derived from an EMBL/GenBank/DDBJ whole genome shotgun (WGS) entry which is preliminary data.</text>
</comment>
<keyword evidence="2" id="KW-1185">Reference proteome</keyword>
<protein>
    <submittedName>
        <fullName evidence="1">Uncharacterized protein</fullName>
    </submittedName>
</protein>
<organism evidence="1 2">
    <name type="scientific">Ignelater luminosus</name>
    <name type="common">Cucubano</name>
    <name type="synonym">Pyrophorus luminosus</name>
    <dbReference type="NCBI Taxonomy" id="2038154"/>
    <lineage>
        <taxon>Eukaryota</taxon>
        <taxon>Metazoa</taxon>
        <taxon>Ecdysozoa</taxon>
        <taxon>Arthropoda</taxon>
        <taxon>Hexapoda</taxon>
        <taxon>Insecta</taxon>
        <taxon>Pterygota</taxon>
        <taxon>Neoptera</taxon>
        <taxon>Endopterygota</taxon>
        <taxon>Coleoptera</taxon>
        <taxon>Polyphaga</taxon>
        <taxon>Elateriformia</taxon>
        <taxon>Elateroidea</taxon>
        <taxon>Elateridae</taxon>
        <taxon>Agrypninae</taxon>
        <taxon>Pyrophorini</taxon>
        <taxon>Ignelater</taxon>
    </lineage>
</organism>
<sequence length="195" mass="22474">MNNHVMRCFYAIINLKTPLIPSEFLSMFLEKYPNYTNVTEQRLVDQKRVILTKQFMSQLQLEELQKEVRICLGEEQPVVEANRESLDLAESSSPMLQDTPSFVNTPKEYYRSLIATTLPKSDGPPSKEGLEDFWPSIWPQPVIHNRNADWITIEEGTINDKSAILPIHITTEMVTEEIKSTQNLKAPGPDRKHNF</sequence>
<reference evidence="1" key="1">
    <citation type="submission" date="2019-08" db="EMBL/GenBank/DDBJ databases">
        <title>The genome of the North American firefly Photinus pyralis.</title>
        <authorList>
            <consortium name="Photinus pyralis genome working group"/>
            <person name="Fallon T.R."/>
            <person name="Sander Lower S.E."/>
            <person name="Weng J.-K."/>
        </authorList>
    </citation>
    <scope>NUCLEOTIDE SEQUENCE</scope>
    <source>
        <strain evidence="1">TRF0915ILg1</strain>
        <tissue evidence="1">Whole body</tissue>
    </source>
</reference>